<feature type="compositionally biased region" description="Basic and acidic residues" evidence="4">
    <location>
        <begin position="320"/>
        <end position="334"/>
    </location>
</feature>
<keyword evidence="2" id="KW-0238">DNA-binding</keyword>
<dbReference type="Proteomes" id="UP001530400">
    <property type="component" value="Unassembled WGS sequence"/>
</dbReference>
<dbReference type="GO" id="GO:0005634">
    <property type="term" value="C:nucleus"/>
    <property type="evidence" value="ECO:0007669"/>
    <property type="project" value="UniProtKB-SubCell"/>
</dbReference>
<keyword evidence="7" id="KW-1185">Reference proteome</keyword>
<proteinExistence type="predicted"/>
<sequence length="400" mass="43572">MNEHNYLDMPKLPMHGTAPPLFVRRDEKTVPFLSVGILLTRMSALIPPPSHLTTRSLIDMITNHSHLISFIPGVSPHFSLTTPLAYLTCHFPTERAHGAVKTPGQIIIHDRDQLQAKVLPLYFNHASFASLRRQLSYFSFIRITKGRQASNVTYINEAVVELSDILRLKRKSVAGGNTSTSPSAAAIAVAAIAAPASMIQENHSSLRHENKLPRDQPQESSRDVALAVSSGKMHASEANNDLDTKEYPHSSLDVETSKSNSSLSLVSKSGAVTSKIAPRKKNRHRKTHRKIKYSRKTTSRIKKLLYFNKIVPFINLPPPEIRRSDCRDGSDRSLKKISGSDSSGTKKAGSTIGNDSSGDTTPPSMTESAESCYSNVAVAGKDGDANESMVGALLALKGGN</sequence>
<protein>
    <recommendedName>
        <fullName evidence="5">HSF-type DNA-binding domain-containing protein</fullName>
    </recommendedName>
</protein>
<dbReference type="EMBL" id="JALLPJ020001222">
    <property type="protein sequence ID" value="KAL3773716.1"/>
    <property type="molecule type" value="Genomic_DNA"/>
</dbReference>
<comment type="caution">
    <text evidence="6">The sequence shown here is derived from an EMBL/GenBank/DDBJ whole genome shotgun (WGS) entry which is preliminary data.</text>
</comment>
<feature type="domain" description="HSF-type DNA-binding" evidence="5">
    <location>
        <begin position="105"/>
        <end position="148"/>
    </location>
</feature>
<keyword evidence="3" id="KW-0539">Nucleus</keyword>
<evidence type="ECO:0000313" key="7">
    <source>
        <dbReference type="Proteomes" id="UP001530400"/>
    </source>
</evidence>
<dbReference type="InterPro" id="IPR036390">
    <property type="entry name" value="WH_DNA-bd_sf"/>
</dbReference>
<dbReference type="SUPFAM" id="SSF46785">
    <property type="entry name" value="Winged helix' DNA-binding domain"/>
    <property type="match status" value="1"/>
</dbReference>
<evidence type="ECO:0000256" key="1">
    <source>
        <dbReference type="ARBA" id="ARBA00004123"/>
    </source>
</evidence>
<feature type="region of interest" description="Disordered" evidence="4">
    <location>
        <begin position="203"/>
        <end position="293"/>
    </location>
</feature>
<reference evidence="6 7" key="1">
    <citation type="submission" date="2024-10" db="EMBL/GenBank/DDBJ databases">
        <title>Updated reference genomes for cyclostephanoid diatoms.</title>
        <authorList>
            <person name="Roberts W.R."/>
            <person name="Alverson A.J."/>
        </authorList>
    </citation>
    <scope>NUCLEOTIDE SEQUENCE [LARGE SCALE GENOMIC DNA]</scope>
    <source>
        <strain evidence="6 7">AJA010-31</strain>
    </source>
</reference>
<organism evidence="6 7">
    <name type="scientific">Cyclotella atomus</name>
    <dbReference type="NCBI Taxonomy" id="382360"/>
    <lineage>
        <taxon>Eukaryota</taxon>
        <taxon>Sar</taxon>
        <taxon>Stramenopiles</taxon>
        <taxon>Ochrophyta</taxon>
        <taxon>Bacillariophyta</taxon>
        <taxon>Coscinodiscophyceae</taxon>
        <taxon>Thalassiosirophycidae</taxon>
        <taxon>Stephanodiscales</taxon>
        <taxon>Stephanodiscaceae</taxon>
        <taxon>Cyclotella</taxon>
    </lineage>
</organism>
<evidence type="ECO:0000256" key="4">
    <source>
        <dbReference type="SAM" id="MobiDB-lite"/>
    </source>
</evidence>
<dbReference type="InterPro" id="IPR036388">
    <property type="entry name" value="WH-like_DNA-bd_sf"/>
</dbReference>
<feature type="compositionally biased region" description="Basic and acidic residues" evidence="4">
    <location>
        <begin position="204"/>
        <end position="222"/>
    </location>
</feature>
<feature type="region of interest" description="Disordered" evidence="4">
    <location>
        <begin position="318"/>
        <end position="370"/>
    </location>
</feature>
<dbReference type="Gene3D" id="1.10.10.10">
    <property type="entry name" value="Winged helix-like DNA-binding domain superfamily/Winged helix DNA-binding domain"/>
    <property type="match status" value="1"/>
</dbReference>
<dbReference type="InterPro" id="IPR000232">
    <property type="entry name" value="HSF_DNA-bd"/>
</dbReference>
<feature type="compositionally biased region" description="Low complexity" evidence="4">
    <location>
        <begin position="257"/>
        <end position="269"/>
    </location>
</feature>
<evidence type="ECO:0000256" key="2">
    <source>
        <dbReference type="ARBA" id="ARBA00023125"/>
    </source>
</evidence>
<feature type="compositionally biased region" description="Polar residues" evidence="4">
    <location>
        <begin position="351"/>
        <end position="370"/>
    </location>
</feature>
<feature type="compositionally biased region" description="Basic residues" evidence="4">
    <location>
        <begin position="277"/>
        <end position="293"/>
    </location>
</feature>
<dbReference type="Pfam" id="PF00447">
    <property type="entry name" value="HSF_DNA-bind"/>
    <property type="match status" value="1"/>
</dbReference>
<evidence type="ECO:0000256" key="3">
    <source>
        <dbReference type="ARBA" id="ARBA00023242"/>
    </source>
</evidence>
<evidence type="ECO:0000259" key="5">
    <source>
        <dbReference type="Pfam" id="PF00447"/>
    </source>
</evidence>
<gene>
    <name evidence="6" type="ORF">ACHAWO_009885</name>
</gene>
<accession>A0ABD3NCE7</accession>
<dbReference type="AlphaFoldDB" id="A0ABD3NCE7"/>
<evidence type="ECO:0000313" key="6">
    <source>
        <dbReference type="EMBL" id="KAL3773716.1"/>
    </source>
</evidence>
<name>A0ABD3NCE7_9STRA</name>
<dbReference type="GO" id="GO:0003677">
    <property type="term" value="F:DNA binding"/>
    <property type="evidence" value="ECO:0007669"/>
    <property type="project" value="UniProtKB-KW"/>
</dbReference>
<comment type="subcellular location">
    <subcellularLocation>
        <location evidence="1">Nucleus</location>
    </subcellularLocation>
</comment>